<dbReference type="PANTHER" id="PTHR10584">
    <property type="entry name" value="SUGAR KINASE"/>
    <property type="match status" value="1"/>
</dbReference>
<evidence type="ECO:0000256" key="4">
    <source>
        <dbReference type="ARBA" id="ARBA00022679"/>
    </source>
</evidence>
<organism evidence="14 15">
    <name type="scientific">Arthrobacter mobilis</name>
    <dbReference type="NCBI Taxonomy" id="2724944"/>
    <lineage>
        <taxon>Bacteria</taxon>
        <taxon>Bacillati</taxon>
        <taxon>Actinomycetota</taxon>
        <taxon>Actinomycetes</taxon>
        <taxon>Micrococcales</taxon>
        <taxon>Micrococcaceae</taxon>
        <taxon>Arthrobacter</taxon>
    </lineage>
</organism>
<dbReference type="InterPro" id="IPR002173">
    <property type="entry name" value="Carboh/pur_kinase_PfkB_CS"/>
</dbReference>
<reference evidence="14 15" key="1">
    <citation type="submission" date="2020-04" db="EMBL/GenBank/DDBJ databases">
        <title>Arthrobacter sp. nov.</title>
        <authorList>
            <person name="Liu S."/>
        </authorList>
    </citation>
    <scope>NUCLEOTIDE SEQUENCE [LARGE SCALE GENOMIC DNA]</scope>
    <source>
        <strain evidence="14 15">E918</strain>
    </source>
</reference>
<keyword evidence="8 12" id="KW-0067">ATP-binding</keyword>
<comment type="catalytic activity">
    <reaction evidence="12">
        <text>D-ribose + ATP = D-ribose 5-phosphate + ADP + H(+)</text>
        <dbReference type="Rhea" id="RHEA:13697"/>
        <dbReference type="ChEBI" id="CHEBI:15378"/>
        <dbReference type="ChEBI" id="CHEBI:30616"/>
        <dbReference type="ChEBI" id="CHEBI:47013"/>
        <dbReference type="ChEBI" id="CHEBI:78346"/>
        <dbReference type="ChEBI" id="CHEBI:456216"/>
        <dbReference type="EC" id="2.7.1.15"/>
    </reaction>
</comment>
<feature type="binding site" evidence="12">
    <location>
        <begin position="12"/>
        <end position="14"/>
    </location>
    <ligand>
        <name>substrate</name>
    </ligand>
</feature>
<name>A0A7X6H9R7_9MICC</name>
<evidence type="ECO:0000256" key="5">
    <source>
        <dbReference type="ARBA" id="ARBA00022723"/>
    </source>
</evidence>
<comment type="similarity">
    <text evidence="1">Belongs to the carbohydrate kinase pfkB family.</text>
</comment>
<dbReference type="UniPathway" id="UPA00916">
    <property type="reaction ID" value="UER00889"/>
</dbReference>
<feature type="active site" description="Proton acceptor" evidence="12">
    <location>
        <position position="260"/>
    </location>
</feature>
<feature type="binding site" evidence="12">
    <location>
        <begin position="228"/>
        <end position="233"/>
    </location>
    <ligand>
        <name>ATP</name>
        <dbReference type="ChEBI" id="CHEBI:30616"/>
    </ligand>
</feature>
<dbReference type="InterPro" id="IPR011877">
    <property type="entry name" value="Ribokinase"/>
</dbReference>
<keyword evidence="15" id="KW-1185">Reference proteome</keyword>
<evidence type="ECO:0000256" key="11">
    <source>
        <dbReference type="ARBA" id="ARBA00023277"/>
    </source>
</evidence>
<keyword evidence="12" id="KW-0963">Cytoplasm</keyword>
<dbReference type="SUPFAM" id="SSF53613">
    <property type="entry name" value="Ribokinase-like"/>
    <property type="match status" value="1"/>
</dbReference>
<keyword evidence="7 12" id="KW-0418">Kinase</keyword>
<keyword evidence="6 12" id="KW-0547">Nucleotide-binding</keyword>
<dbReference type="InterPro" id="IPR002139">
    <property type="entry name" value="Ribo/fructo_kinase"/>
</dbReference>
<evidence type="ECO:0000256" key="12">
    <source>
        <dbReference type="HAMAP-Rule" id="MF_01987"/>
    </source>
</evidence>
<comment type="cofactor">
    <cofactor evidence="12">
        <name>Mg(2+)</name>
        <dbReference type="ChEBI" id="CHEBI:18420"/>
    </cofactor>
    <text evidence="12">Requires a divalent cation, most likely magnesium in vivo, as an electrophilic catalyst to aid phosphoryl group transfer. It is the chelate of the metal and the nucleotide that is the actual substrate.</text>
</comment>
<proteinExistence type="inferred from homology"/>
<dbReference type="GO" id="GO:0046872">
    <property type="term" value="F:metal ion binding"/>
    <property type="evidence" value="ECO:0007669"/>
    <property type="project" value="UniProtKB-KW"/>
</dbReference>
<keyword evidence="9 12" id="KW-0460">Magnesium</keyword>
<feature type="binding site" evidence="12">
    <location>
        <position position="290"/>
    </location>
    <ligand>
        <name>K(+)</name>
        <dbReference type="ChEBI" id="CHEBI:29103"/>
    </ligand>
</feature>
<feature type="binding site" evidence="12">
    <location>
        <position position="256"/>
    </location>
    <ligand>
        <name>K(+)</name>
        <dbReference type="ChEBI" id="CHEBI:29103"/>
    </ligand>
</feature>
<dbReference type="PANTHER" id="PTHR10584:SF166">
    <property type="entry name" value="RIBOKINASE"/>
    <property type="match status" value="1"/>
</dbReference>
<evidence type="ECO:0000256" key="7">
    <source>
        <dbReference type="ARBA" id="ARBA00022777"/>
    </source>
</evidence>
<comment type="function">
    <text evidence="12">Catalyzes the phosphorylation of ribose at O-5 in a reaction requiring ATP and magnesium. The resulting D-ribose-5-phosphate can then be used either for sythesis of nucleotides, histidine, and tryptophan, or as a component of the pentose phosphate pathway.</text>
</comment>
<comment type="caution">
    <text evidence="14">The sequence shown here is derived from an EMBL/GenBank/DDBJ whole genome shotgun (WGS) entry which is preliminary data.</text>
</comment>
<feature type="binding site" evidence="12">
    <location>
        <begin position="259"/>
        <end position="260"/>
    </location>
    <ligand>
        <name>ATP</name>
        <dbReference type="ChEBI" id="CHEBI:30616"/>
    </ligand>
</feature>
<keyword evidence="11 12" id="KW-0119">Carbohydrate metabolism</keyword>
<comment type="activity regulation">
    <text evidence="12">Activated by a monovalent cation that binds near, but not in, the active site. The most likely occupant of the site in vivo is potassium. Ion binding induces a conformational change that may alter substrate affinity.</text>
</comment>
<keyword evidence="10 12" id="KW-0630">Potassium</keyword>
<evidence type="ECO:0000256" key="9">
    <source>
        <dbReference type="ARBA" id="ARBA00022842"/>
    </source>
</evidence>
<dbReference type="Proteomes" id="UP000544090">
    <property type="component" value="Unassembled WGS sequence"/>
</dbReference>
<dbReference type="InterPro" id="IPR029056">
    <property type="entry name" value="Ribokinase-like"/>
</dbReference>
<dbReference type="GO" id="GO:0019303">
    <property type="term" value="P:D-ribose catabolic process"/>
    <property type="evidence" value="ECO:0007669"/>
    <property type="project" value="UniProtKB-UniRule"/>
</dbReference>
<feature type="binding site" evidence="12">
    <location>
        <position position="260"/>
    </location>
    <ligand>
        <name>substrate</name>
    </ligand>
</feature>
<dbReference type="CDD" id="cd01174">
    <property type="entry name" value="ribokinase"/>
    <property type="match status" value="1"/>
</dbReference>
<comment type="pathway">
    <text evidence="12">Carbohydrate metabolism; D-ribose degradation; D-ribose 5-phosphate from beta-D-ribopyranose: step 2/2.</text>
</comment>
<evidence type="ECO:0000256" key="1">
    <source>
        <dbReference type="ARBA" id="ARBA00005380"/>
    </source>
</evidence>
<dbReference type="GO" id="GO:0005829">
    <property type="term" value="C:cytosol"/>
    <property type="evidence" value="ECO:0007669"/>
    <property type="project" value="TreeGrafter"/>
</dbReference>
<gene>
    <name evidence="12" type="primary">rbsK</name>
    <name evidence="14" type="ORF">HGG74_00740</name>
</gene>
<evidence type="ECO:0000256" key="10">
    <source>
        <dbReference type="ARBA" id="ARBA00022958"/>
    </source>
</evidence>
<keyword evidence="4 12" id="KW-0808">Transferase</keyword>
<dbReference type="EMBL" id="JAAZSQ010000001">
    <property type="protein sequence ID" value="NKX53082.1"/>
    <property type="molecule type" value="Genomic_DNA"/>
</dbReference>
<dbReference type="GO" id="GO:0004747">
    <property type="term" value="F:ribokinase activity"/>
    <property type="evidence" value="ECO:0007669"/>
    <property type="project" value="UniProtKB-UniRule"/>
</dbReference>
<dbReference type="InterPro" id="IPR011611">
    <property type="entry name" value="PfkB_dom"/>
</dbReference>
<comment type="subcellular location">
    <subcellularLocation>
        <location evidence="12">Cytoplasm</location>
    </subcellularLocation>
</comment>
<protein>
    <recommendedName>
        <fullName evidence="3 12">Ribokinase</fullName>
        <shortName evidence="12">RK</shortName>
        <ecNumber evidence="2 12">2.7.1.15</ecNumber>
    </recommendedName>
</protein>
<evidence type="ECO:0000256" key="2">
    <source>
        <dbReference type="ARBA" id="ARBA00012035"/>
    </source>
</evidence>
<evidence type="ECO:0000259" key="13">
    <source>
        <dbReference type="Pfam" id="PF00294"/>
    </source>
</evidence>
<comment type="similarity">
    <text evidence="12">Belongs to the carbohydrate kinase PfkB family. Ribokinase subfamily.</text>
</comment>
<comment type="caution">
    <text evidence="12">Lacks conserved residue(s) required for the propagation of feature annotation.</text>
</comment>
<evidence type="ECO:0000313" key="14">
    <source>
        <dbReference type="EMBL" id="NKX53082.1"/>
    </source>
</evidence>
<sequence>MPGTVAVIGSINVDLHLLVDRLPGPGETLLGAGGTLSPGGKGANQAVAAARQGAAVLMVGAVGRDANAAAATELLRQSGVDLGLVAEVGGPTGLAVVTVDRKGENSIVVVPGANREVDTALVEAALPRLAGCDVVVLQGEVPPGTVEFALRALAGPAVRTVLNLAPVIPVAAEAMLAADVLIVNEHEAAEALAILSAAPSGLTGDPVADGGALVAALVAAGLGAAVVTLGARGAVLADGGQPVHVPAPEVAAVDTTGAGDAFVGAAAAALSRGAGLYEACTLATAVAAQTVTAHGAQQSYPWAENVQ</sequence>
<dbReference type="Gene3D" id="3.40.1190.20">
    <property type="match status" value="1"/>
</dbReference>
<dbReference type="EC" id="2.7.1.15" evidence="2 12"/>
<accession>A0A7X6H9R7</accession>
<dbReference type="Pfam" id="PF00294">
    <property type="entry name" value="PfkB"/>
    <property type="match status" value="1"/>
</dbReference>
<dbReference type="PRINTS" id="PR00990">
    <property type="entry name" value="RIBOKINASE"/>
</dbReference>
<evidence type="ECO:0000256" key="3">
    <source>
        <dbReference type="ARBA" id="ARBA00016943"/>
    </source>
</evidence>
<feature type="binding site" evidence="12">
    <location>
        <begin position="40"/>
        <end position="44"/>
    </location>
    <ligand>
        <name>substrate</name>
    </ligand>
</feature>
<dbReference type="RefSeq" id="WP_168484433.1">
    <property type="nucleotide sequence ID" value="NZ_JAAZSQ010000001.1"/>
</dbReference>
<feature type="binding site" evidence="12">
    <location>
        <position position="254"/>
    </location>
    <ligand>
        <name>K(+)</name>
        <dbReference type="ChEBI" id="CHEBI:29103"/>
    </ligand>
</feature>
<dbReference type="PROSITE" id="PS00584">
    <property type="entry name" value="PFKB_KINASES_2"/>
    <property type="match status" value="1"/>
</dbReference>
<feature type="binding site" evidence="12">
    <location>
        <position position="140"/>
    </location>
    <ligand>
        <name>substrate</name>
    </ligand>
</feature>
<comment type="subunit">
    <text evidence="12">Homodimer.</text>
</comment>
<dbReference type="HAMAP" id="MF_01987">
    <property type="entry name" value="Ribokinase"/>
    <property type="match status" value="1"/>
</dbReference>
<evidence type="ECO:0000256" key="6">
    <source>
        <dbReference type="ARBA" id="ARBA00022741"/>
    </source>
</evidence>
<evidence type="ECO:0000256" key="8">
    <source>
        <dbReference type="ARBA" id="ARBA00022840"/>
    </source>
</evidence>
<feature type="domain" description="Carbohydrate kinase PfkB" evidence="13">
    <location>
        <begin position="5"/>
        <end position="302"/>
    </location>
</feature>
<feature type="binding site" evidence="12">
    <location>
        <position position="295"/>
    </location>
    <ligand>
        <name>K(+)</name>
        <dbReference type="ChEBI" id="CHEBI:29103"/>
    </ligand>
</feature>
<feature type="binding site" evidence="12">
    <location>
        <position position="293"/>
    </location>
    <ligand>
        <name>K(+)</name>
        <dbReference type="ChEBI" id="CHEBI:29103"/>
    </ligand>
</feature>
<evidence type="ECO:0000313" key="15">
    <source>
        <dbReference type="Proteomes" id="UP000544090"/>
    </source>
</evidence>
<dbReference type="AlphaFoldDB" id="A0A7X6H9R7"/>
<feature type="binding site" evidence="12">
    <location>
        <position position="184"/>
    </location>
    <ligand>
        <name>ATP</name>
        <dbReference type="ChEBI" id="CHEBI:30616"/>
    </ligand>
</feature>
<dbReference type="GO" id="GO:0005524">
    <property type="term" value="F:ATP binding"/>
    <property type="evidence" value="ECO:0007669"/>
    <property type="project" value="UniProtKB-UniRule"/>
</dbReference>
<keyword evidence="5 12" id="KW-0479">Metal-binding</keyword>
<feature type="binding site" evidence="12">
    <location>
        <position position="299"/>
    </location>
    <ligand>
        <name>K(+)</name>
        <dbReference type="ChEBI" id="CHEBI:29103"/>
    </ligand>
</feature>